<evidence type="ECO:0000313" key="1">
    <source>
        <dbReference type="EMBL" id="ABY77733.1"/>
    </source>
</evidence>
<name>B3FIT6_CYRSC</name>
<accession>B3FIT6</accession>
<dbReference type="ArachnoServer" id="AS000554">
    <property type="toxin name" value="U11-theraphotoxin-Hs1a"/>
</dbReference>
<dbReference type="AlphaFoldDB" id="B3FIT6"/>
<sequence length="95" mass="10644">MATLTTSLFQRSPEKIIMKSATLLALSFLLIASCFLICEAEHSRYEEHEILEENMGDVVNLEQRSCAKPGEMCMRIKCCDGQCGCNRGTGRCFCK</sequence>
<protein>
    <submittedName>
        <fullName evidence="1">HWTX-XVIIb1</fullName>
    </submittedName>
</protein>
<reference evidence="1" key="1">
    <citation type="journal article" date="2008" name="Toxicon">
        <title>Molecular diversification based on analysis of expressed sequence tags from the venom glands of the Chinese bird spider Ornithoctonus huwena.</title>
        <authorList>
            <person name="Jiang L."/>
            <person name="Peng L."/>
            <person name="Chen J."/>
            <person name="Zhang Y."/>
            <person name="Xiong X."/>
            <person name="Liang S."/>
        </authorList>
    </citation>
    <scope>NUCLEOTIDE SEQUENCE</scope>
</reference>
<dbReference type="EMBL" id="EU195280">
    <property type="protein sequence ID" value="ABY77733.1"/>
    <property type="molecule type" value="mRNA"/>
</dbReference>
<proteinExistence type="evidence at transcript level"/>
<organism evidence="1">
    <name type="scientific">Cyriopagopus schmidti</name>
    <name type="common">Chinese bird spider</name>
    <name type="synonym">Haplopelma schmidti</name>
    <dbReference type="NCBI Taxonomy" id="29017"/>
    <lineage>
        <taxon>Eukaryota</taxon>
        <taxon>Metazoa</taxon>
        <taxon>Ecdysozoa</taxon>
        <taxon>Arthropoda</taxon>
        <taxon>Chelicerata</taxon>
        <taxon>Arachnida</taxon>
        <taxon>Araneae</taxon>
        <taxon>Mygalomorphae</taxon>
        <taxon>Avicularoidea</taxon>
        <taxon>Theraphosidae</taxon>
        <taxon>Cyriopagopus</taxon>
    </lineage>
</organism>